<feature type="domain" description="Glycosyl transferase family 1" evidence="1">
    <location>
        <begin position="200"/>
        <end position="353"/>
    </location>
</feature>
<evidence type="ECO:0000259" key="2">
    <source>
        <dbReference type="Pfam" id="PF13439"/>
    </source>
</evidence>
<dbReference type="InterPro" id="IPR028098">
    <property type="entry name" value="Glyco_trans_4-like_N"/>
</dbReference>
<dbReference type="SUPFAM" id="SSF53756">
    <property type="entry name" value="UDP-Glycosyltransferase/glycogen phosphorylase"/>
    <property type="match status" value="1"/>
</dbReference>
<evidence type="ECO:0000313" key="3">
    <source>
        <dbReference type="EMBL" id="MST55327.1"/>
    </source>
</evidence>
<dbReference type="PANTHER" id="PTHR12526">
    <property type="entry name" value="GLYCOSYLTRANSFERASE"/>
    <property type="match status" value="1"/>
</dbReference>
<accession>A0A6L5YCP6</accession>
<name>A0A6L5YCP6_9BACT</name>
<dbReference type="GO" id="GO:0016757">
    <property type="term" value="F:glycosyltransferase activity"/>
    <property type="evidence" value="ECO:0007669"/>
    <property type="project" value="InterPro"/>
</dbReference>
<keyword evidence="4" id="KW-1185">Reference proteome</keyword>
<proteinExistence type="predicted"/>
<keyword evidence="3" id="KW-0808">Transferase</keyword>
<evidence type="ECO:0000259" key="1">
    <source>
        <dbReference type="Pfam" id="PF00534"/>
    </source>
</evidence>
<gene>
    <name evidence="3" type="ORF">FYJ74_04675</name>
</gene>
<evidence type="ECO:0000313" key="4">
    <source>
        <dbReference type="Proteomes" id="UP000473699"/>
    </source>
</evidence>
<dbReference type="Pfam" id="PF13439">
    <property type="entry name" value="Glyco_transf_4"/>
    <property type="match status" value="1"/>
</dbReference>
<dbReference type="AlphaFoldDB" id="A0A6L5YCP6"/>
<dbReference type="Proteomes" id="UP000473699">
    <property type="component" value="Unassembled WGS sequence"/>
</dbReference>
<organism evidence="3 4">
    <name type="scientific">Pyramidobacter porci</name>
    <dbReference type="NCBI Taxonomy" id="2605789"/>
    <lineage>
        <taxon>Bacteria</taxon>
        <taxon>Thermotogati</taxon>
        <taxon>Synergistota</taxon>
        <taxon>Synergistia</taxon>
        <taxon>Synergistales</taxon>
        <taxon>Dethiosulfovibrionaceae</taxon>
        <taxon>Pyramidobacter</taxon>
    </lineage>
</organism>
<dbReference type="InterPro" id="IPR001296">
    <property type="entry name" value="Glyco_trans_1"/>
</dbReference>
<comment type="caution">
    <text evidence="3">The sequence shown here is derived from an EMBL/GenBank/DDBJ whole genome shotgun (WGS) entry which is preliminary data.</text>
</comment>
<reference evidence="3 4" key="1">
    <citation type="submission" date="2019-08" db="EMBL/GenBank/DDBJ databases">
        <title>In-depth cultivation of the pig gut microbiome towards novel bacterial diversity and tailored functional studies.</title>
        <authorList>
            <person name="Wylensek D."/>
            <person name="Hitch T.C.A."/>
            <person name="Clavel T."/>
        </authorList>
    </citation>
    <scope>NUCLEOTIDE SEQUENCE [LARGE SCALE GENOMIC DNA]</scope>
    <source>
        <strain evidence="3 4">SM-530-WT-4B</strain>
    </source>
</reference>
<dbReference type="CDD" id="cd03808">
    <property type="entry name" value="GT4_CapM-like"/>
    <property type="match status" value="1"/>
</dbReference>
<dbReference type="Pfam" id="PF00534">
    <property type="entry name" value="Glycos_transf_1"/>
    <property type="match status" value="1"/>
</dbReference>
<sequence length="388" mass="43241">MKKLLLATTIQRTLRDFLLPYGDHFRAQGWQVDAMANVRDPFPAAADHFDHFYAVDWGRSPLDPHNFARTPNFVRKLVLRQRYDIVHVHTPVAAFVARFALRRLRAAGKIKVVYTAHGFHFFKGNSKIKNGLFIALEKLAGRWTDHLIVINEEDYDAALKYCIVPRENVTLMPGIGVDLSQYSRDAVSDAQVASVRREMGLIPEDRYILMIAEFNPGKRHRDAVRALARIEDPRLHLAFAGQGPLLAETKALARRCGVEKRCHFLGQRADVPALLKGAAAAVLPSEREGLPRSVLEAMAMGTPAIGADVRGTRDLLAGGCGTLVPVGDTEALARAFHAVFGAPASARQHVRQASEKVKNYDIERLQKMHEQLYAELLSPAPAPREKKR</sequence>
<feature type="domain" description="Glycosyltransferase subfamily 4-like N-terminal" evidence="2">
    <location>
        <begin position="23"/>
        <end position="179"/>
    </location>
</feature>
<protein>
    <submittedName>
        <fullName evidence="3">Glycosyltransferase family 4 protein</fullName>
    </submittedName>
</protein>
<dbReference type="EMBL" id="VUNH01000004">
    <property type="protein sequence ID" value="MST55327.1"/>
    <property type="molecule type" value="Genomic_DNA"/>
</dbReference>
<dbReference type="PANTHER" id="PTHR12526:SF630">
    <property type="entry name" value="GLYCOSYLTRANSFERASE"/>
    <property type="match status" value="1"/>
</dbReference>
<dbReference type="RefSeq" id="WP_154528434.1">
    <property type="nucleotide sequence ID" value="NZ_VUNH01000004.1"/>
</dbReference>
<dbReference type="Gene3D" id="3.40.50.2000">
    <property type="entry name" value="Glycogen Phosphorylase B"/>
    <property type="match status" value="2"/>
</dbReference>